<proteinExistence type="predicted"/>
<gene>
    <name evidence="1" type="ORF">L2E82_47969</name>
</gene>
<dbReference type="EMBL" id="CM042017">
    <property type="protein sequence ID" value="KAI3689995.1"/>
    <property type="molecule type" value="Genomic_DNA"/>
</dbReference>
<reference evidence="2" key="1">
    <citation type="journal article" date="2022" name="Mol. Ecol. Resour.">
        <title>The genomes of chicory, endive, great burdock and yacon provide insights into Asteraceae palaeo-polyploidization history and plant inulin production.</title>
        <authorList>
            <person name="Fan W."/>
            <person name="Wang S."/>
            <person name="Wang H."/>
            <person name="Wang A."/>
            <person name="Jiang F."/>
            <person name="Liu H."/>
            <person name="Zhao H."/>
            <person name="Xu D."/>
            <person name="Zhang Y."/>
        </authorList>
    </citation>
    <scope>NUCLEOTIDE SEQUENCE [LARGE SCALE GENOMIC DNA]</scope>
    <source>
        <strain evidence="2">cv. Punajuju</strain>
    </source>
</reference>
<evidence type="ECO:0000313" key="2">
    <source>
        <dbReference type="Proteomes" id="UP001055811"/>
    </source>
</evidence>
<evidence type="ECO:0000313" key="1">
    <source>
        <dbReference type="EMBL" id="KAI3689995.1"/>
    </source>
</evidence>
<protein>
    <submittedName>
        <fullName evidence="1">Uncharacterized protein</fullName>
    </submittedName>
</protein>
<comment type="caution">
    <text evidence="1">The sequence shown here is derived from an EMBL/GenBank/DDBJ whole genome shotgun (WGS) entry which is preliminary data.</text>
</comment>
<dbReference type="Proteomes" id="UP001055811">
    <property type="component" value="Linkage Group LG09"/>
</dbReference>
<name>A0ACB8Z150_CICIN</name>
<keyword evidence="2" id="KW-1185">Reference proteome</keyword>
<accession>A0ACB8Z150</accession>
<sequence>MRIPPSQYRLALDLKVHRCRPATIKPTNHAMVTLISLRQFRREPESHAQQVLDEMPEANTTATLTCLRLYNVSPILLVPNLKL</sequence>
<organism evidence="1 2">
    <name type="scientific">Cichorium intybus</name>
    <name type="common">Chicory</name>
    <dbReference type="NCBI Taxonomy" id="13427"/>
    <lineage>
        <taxon>Eukaryota</taxon>
        <taxon>Viridiplantae</taxon>
        <taxon>Streptophyta</taxon>
        <taxon>Embryophyta</taxon>
        <taxon>Tracheophyta</taxon>
        <taxon>Spermatophyta</taxon>
        <taxon>Magnoliopsida</taxon>
        <taxon>eudicotyledons</taxon>
        <taxon>Gunneridae</taxon>
        <taxon>Pentapetalae</taxon>
        <taxon>asterids</taxon>
        <taxon>campanulids</taxon>
        <taxon>Asterales</taxon>
        <taxon>Asteraceae</taxon>
        <taxon>Cichorioideae</taxon>
        <taxon>Cichorieae</taxon>
        <taxon>Cichoriinae</taxon>
        <taxon>Cichorium</taxon>
    </lineage>
</organism>
<reference evidence="1 2" key="2">
    <citation type="journal article" date="2022" name="Mol. Ecol. Resour.">
        <title>The genomes of chicory, endive, great burdock and yacon provide insights into Asteraceae paleo-polyploidization history and plant inulin production.</title>
        <authorList>
            <person name="Fan W."/>
            <person name="Wang S."/>
            <person name="Wang H."/>
            <person name="Wang A."/>
            <person name="Jiang F."/>
            <person name="Liu H."/>
            <person name="Zhao H."/>
            <person name="Xu D."/>
            <person name="Zhang Y."/>
        </authorList>
    </citation>
    <scope>NUCLEOTIDE SEQUENCE [LARGE SCALE GENOMIC DNA]</scope>
    <source>
        <strain evidence="2">cv. Punajuju</strain>
        <tissue evidence="1">Leaves</tissue>
    </source>
</reference>